<dbReference type="EMBL" id="BAABRI010000046">
    <property type="protein sequence ID" value="GAA5484856.1"/>
    <property type="molecule type" value="Genomic_DNA"/>
</dbReference>
<dbReference type="PROSITE" id="PS51918">
    <property type="entry name" value="RADICAL_SAM"/>
    <property type="match status" value="1"/>
</dbReference>
<keyword evidence="3" id="KW-0479">Metal-binding</keyword>
<comment type="cofactor">
    <cofactor evidence="1">
        <name>[4Fe-4S] cluster</name>
        <dbReference type="ChEBI" id="CHEBI:49883"/>
    </cofactor>
</comment>
<accession>A0ABP9UTK5</accession>
<dbReference type="InterPro" id="IPR023867">
    <property type="entry name" value="Sulphatase_maturase_rSAM"/>
</dbReference>
<comment type="caution">
    <text evidence="7">The sequence shown here is derived from an EMBL/GenBank/DDBJ whole genome shotgun (WGS) entry which is preliminary data.</text>
</comment>
<evidence type="ECO:0000256" key="4">
    <source>
        <dbReference type="ARBA" id="ARBA00023004"/>
    </source>
</evidence>
<organism evidence="7 8">
    <name type="scientific">Haloferula sargassicola</name>
    <dbReference type="NCBI Taxonomy" id="490096"/>
    <lineage>
        <taxon>Bacteria</taxon>
        <taxon>Pseudomonadati</taxon>
        <taxon>Verrucomicrobiota</taxon>
        <taxon>Verrucomicrobiia</taxon>
        <taxon>Verrucomicrobiales</taxon>
        <taxon>Verrucomicrobiaceae</taxon>
        <taxon>Haloferula</taxon>
    </lineage>
</organism>
<dbReference type="Gene3D" id="3.20.20.70">
    <property type="entry name" value="Aldolase class I"/>
    <property type="match status" value="1"/>
</dbReference>
<evidence type="ECO:0000259" key="6">
    <source>
        <dbReference type="PROSITE" id="PS51918"/>
    </source>
</evidence>
<gene>
    <name evidence="7" type="ORF">Hsar01_04109</name>
</gene>
<protein>
    <submittedName>
        <fullName evidence="7">Anaerobic sulfatase-maturating enzyme</fullName>
    </submittedName>
</protein>
<evidence type="ECO:0000256" key="2">
    <source>
        <dbReference type="ARBA" id="ARBA00022691"/>
    </source>
</evidence>
<keyword evidence="5" id="KW-0411">Iron-sulfur</keyword>
<feature type="domain" description="Radical SAM core" evidence="6">
    <location>
        <begin position="1"/>
        <end position="205"/>
    </location>
</feature>
<proteinExistence type="predicted"/>
<evidence type="ECO:0000313" key="7">
    <source>
        <dbReference type="EMBL" id="GAA5484856.1"/>
    </source>
</evidence>
<evidence type="ECO:0000256" key="5">
    <source>
        <dbReference type="ARBA" id="ARBA00023014"/>
    </source>
</evidence>
<reference evidence="7 8" key="1">
    <citation type="submission" date="2024-02" db="EMBL/GenBank/DDBJ databases">
        <title>Haloferula sargassicola NBRC 104335.</title>
        <authorList>
            <person name="Ichikawa N."/>
            <person name="Katano-Makiyama Y."/>
            <person name="Hidaka K."/>
        </authorList>
    </citation>
    <scope>NUCLEOTIDE SEQUENCE [LARGE SCALE GENOMIC DNA]</scope>
    <source>
        <strain evidence="7 8">NBRC 104335</strain>
    </source>
</reference>
<dbReference type="PANTHER" id="PTHR43273">
    <property type="entry name" value="ANAEROBIC SULFATASE-MATURATING ENZYME HOMOLOG ASLB-RELATED"/>
    <property type="match status" value="1"/>
</dbReference>
<evidence type="ECO:0000256" key="1">
    <source>
        <dbReference type="ARBA" id="ARBA00001966"/>
    </source>
</evidence>
<dbReference type="InterPro" id="IPR058240">
    <property type="entry name" value="rSAM_sf"/>
</dbReference>
<keyword evidence="8" id="KW-1185">Reference proteome</keyword>
<keyword evidence="4" id="KW-0408">Iron</keyword>
<name>A0ABP9UTK5_9BACT</name>
<sequence length="374" mass="41613">MFNKGDEAFRGMPRSVPWEVVEGVAGMIKDDHACNPTNDYSLVFHGGEPLLIGHDYFSRIMAYLTQELASIKVRYTIQTNGILIDSDWIHLFQKFNVVVGVSLDGPPNINGLNRKGFDGSDSTPRVLAGIAKLQESEVVFPGVLCVVQPEADGAETVEYFLNELGIEWFDLLLPDYTYEDIPDNWDDLQVRFGEFLISAFDAWFPHSRRGVSCRFFDSLLSKLTGGPSLVDTLGRDGLGAVIIETNGLLEPHDVLRICPEFARDTGIQVGAGALQRFRESASYRLASNLDGHHCNDCLTCDFFSVCKGGHYIHRYSRKGGFLNKSVHCKALTMVMNHVYDKLSHDTENIEANKTVLDNRLPAANSSISVTTARR</sequence>
<dbReference type="SUPFAM" id="SSF102114">
    <property type="entry name" value="Radical SAM enzymes"/>
    <property type="match status" value="1"/>
</dbReference>
<dbReference type="InterPro" id="IPR007197">
    <property type="entry name" value="rSAM"/>
</dbReference>
<dbReference type="CDD" id="cd01335">
    <property type="entry name" value="Radical_SAM"/>
    <property type="match status" value="1"/>
</dbReference>
<evidence type="ECO:0000313" key="8">
    <source>
        <dbReference type="Proteomes" id="UP001476282"/>
    </source>
</evidence>
<dbReference type="PANTHER" id="PTHR43273:SF8">
    <property type="entry name" value="RADICAL SAM DOMAIN PROTEIN"/>
    <property type="match status" value="1"/>
</dbReference>
<dbReference type="InterPro" id="IPR013785">
    <property type="entry name" value="Aldolase_TIM"/>
</dbReference>
<dbReference type="Proteomes" id="UP001476282">
    <property type="component" value="Unassembled WGS sequence"/>
</dbReference>
<keyword evidence="2" id="KW-0949">S-adenosyl-L-methionine</keyword>
<evidence type="ECO:0000256" key="3">
    <source>
        <dbReference type="ARBA" id="ARBA00022723"/>
    </source>
</evidence>